<evidence type="ECO:0000256" key="4">
    <source>
        <dbReference type="ARBA" id="ARBA00022741"/>
    </source>
</evidence>
<dbReference type="eggNOG" id="KOG0054">
    <property type="taxonomic scope" value="Eukaryota"/>
</dbReference>
<dbReference type="Pfam" id="PF00664">
    <property type="entry name" value="ABC_membrane"/>
    <property type="match status" value="2"/>
</dbReference>
<dbReference type="Proteomes" id="UP000019478">
    <property type="component" value="Unassembled WGS sequence"/>
</dbReference>
<keyword evidence="7 10" id="KW-0472">Membrane</keyword>
<dbReference type="GeneID" id="19167012"/>
<reference evidence="13 14" key="1">
    <citation type="submission" date="2013-03" db="EMBL/GenBank/DDBJ databases">
        <title>The Genome Sequence of Capronia epimyces CBS 606.96.</title>
        <authorList>
            <consortium name="The Broad Institute Genomics Platform"/>
            <person name="Cuomo C."/>
            <person name="de Hoog S."/>
            <person name="Gorbushina A."/>
            <person name="Walker B."/>
            <person name="Young S.K."/>
            <person name="Zeng Q."/>
            <person name="Gargeya S."/>
            <person name="Fitzgerald M."/>
            <person name="Haas B."/>
            <person name="Abouelleil A."/>
            <person name="Allen A.W."/>
            <person name="Alvarado L."/>
            <person name="Arachchi H.M."/>
            <person name="Berlin A.M."/>
            <person name="Chapman S.B."/>
            <person name="Gainer-Dewar J."/>
            <person name="Goldberg J."/>
            <person name="Griggs A."/>
            <person name="Gujja S."/>
            <person name="Hansen M."/>
            <person name="Howarth C."/>
            <person name="Imamovic A."/>
            <person name="Ireland A."/>
            <person name="Larimer J."/>
            <person name="McCowan C."/>
            <person name="Murphy C."/>
            <person name="Pearson M."/>
            <person name="Poon T.W."/>
            <person name="Priest M."/>
            <person name="Roberts A."/>
            <person name="Saif S."/>
            <person name="Shea T."/>
            <person name="Sisk P."/>
            <person name="Sykes S."/>
            <person name="Wortman J."/>
            <person name="Nusbaum C."/>
            <person name="Birren B."/>
        </authorList>
    </citation>
    <scope>NUCLEOTIDE SEQUENCE [LARGE SCALE GENOMIC DNA]</scope>
    <source>
        <strain evidence="13 14">CBS 606.96</strain>
    </source>
</reference>
<evidence type="ECO:0000256" key="2">
    <source>
        <dbReference type="ARBA" id="ARBA00022448"/>
    </source>
</evidence>
<dbReference type="CDD" id="cd03244">
    <property type="entry name" value="ABCC_MRP_domain2"/>
    <property type="match status" value="1"/>
</dbReference>
<feature type="domain" description="ABC transporter" evidence="11">
    <location>
        <begin position="616"/>
        <end position="849"/>
    </location>
</feature>
<dbReference type="Pfam" id="PF24357">
    <property type="entry name" value="TMD0_ABC"/>
    <property type="match status" value="1"/>
</dbReference>
<keyword evidence="6 10" id="KW-1133">Transmembrane helix</keyword>
<evidence type="ECO:0000256" key="6">
    <source>
        <dbReference type="ARBA" id="ARBA00022989"/>
    </source>
</evidence>
<dbReference type="OrthoDB" id="6500128at2759"/>
<feature type="transmembrane region" description="Helical" evidence="10">
    <location>
        <begin position="490"/>
        <end position="514"/>
    </location>
</feature>
<evidence type="ECO:0000313" key="13">
    <source>
        <dbReference type="EMBL" id="EXJ89815.1"/>
    </source>
</evidence>
<keyword evidence="14" id="KW-1185">Reference proteome</keyword>
<dbReference type="FunFam" id="1.20.1560.10:FF:000066">
    <property type="entry name" value="ABC multidrug transporter (Eurofung)"/>
    <property type="match status" value="1"/>
</dbReference>
<dbReference type="PROSITE" id="PS00211">
    <property type="entry name" value="ABC_TRANSPORTER_1"/>
    <property type="match status" value="2"/>
</dbReference>
<dbReference type="Pfam" id="PF00005">
    <property type="entry name" value="ABC_tran"/>
    <property type="match status" value="2"/>
</dbReference>
<comment type="caution">
    <text evidence="13">The sequence shown here is derived from an EMBL/GenBank/DDBJ whole genome shotgun (WGS) entry which is preliminary data.</text>
</comment>
<dbReference type="SMART" id="SM00382">
    <property type="entry name" value="AAA"/>
    <property type="match status" value="2"/>
</dbReference>
<dbReference type="InterPro" id="IPR027417">
    <property type="entry name" value="P-loop_NTPase"/>
</dbReference>
<dbReference type="InterPro" id="IPR044746">
    <property type="entry name" value="ABCC_6TM_D1"/>
</dbReference>
<evidence type="ECO:0000313" key="14">
    <source>
        <dbReference type="Proteomes" id="UP000019478"/>
    </source>
</evidence>
<dbReference type="InterPro" id="IPR011527">
    <property type="entry name" value="ABC1_TM_dom"/>
</dbReference>
<feature type="region of interest" description="Disordered" evidence="9">
    <location>
        <begin position="853"/>
        <end position="888"/>
    </location>
</feature>
<dbReference type="RefSeq" id="XP_007731212.1">
    <property type="nucleotide sequence ID" value="XM_007733022.1"/>
</dbReference>
<dbReference type="FunFam" id="1.20.1560.10:FF:000055">
    <property type="entry name" value="ABC multidrug transporter (Eurofung)"/>
    <property type="match status" value="1"/>
</dbReference>
<dbReference type="CDD" id="cd18579">
    <property type="entry name" value="ABC_6TM_ABCC_D1"/>
    <property type="match status" value="1"/>
</dbReference>
<feature type="transmembrane region" description="Helical" evidence="10">
    <location>
        <begin position="1045"/>
        <end position="1066"/>
    </location>
</feature>
<feature type="transmembrane region" description="Helical" evidence="10">
    <location>
        <begin position="526"/>
        <end position="548"/>
    </location>
</feature>
<keyword evidence="8" id="KW-0325">Glycoprotein</keyword>
<organism evidence="13 14">
    <name type="scientific">Capronia epimyces CBS 606.96</name>
    <dbReference type="NCBI Taxonomy" id="1182542"/>
    <lineage>
        <taxon>Eukaryota</taxon>
        <taxon>Fungi</taxon>
        <taxon>Dikarya</taxon>
        <taxon>Ascomycota</taxon>
        <taxon>Pezizomycotina</taxon>
        <taxon>Eurotiomycetes</taxon>
        <taxon>Chaetothyriomycetidae</taxon>
        <taxon>Chaetothyriales</taxon>
        <taxon>Herpotrichiellaceae</taxon>
        <taxon>Capronia</taxon>
    </lineage>
</organism>
<feature type="transmembrane region" description="Helical" evidence="10">
    <location>
        <begin position="73"/>
        <end position="90"/>
    </location>
</feature>
<feature type="transmembrane region" description="Helical" evidence="10">
    <location>
        <begin position="412"/>
        <end position="433"/>
    </location>
</feature>
<feature type="transmembrane region" description="Helical" evidence="10">
    <location>
        <begin position="35"/>
        <end position="53"/>
    </location>
</feature>
<feature type="domain" description="ABC transmembrane type-1" evidence="12">
    <location>
        <begin position="911"/>
        <end position="1188"/>
    </location>
</feature>
<dbReference type="Gene3D" id="1.20.1560.10">
    <property type="entry name" value="ABC transporter type 1, transmembrane domain"/>
    <property type="match status" value="2"/>
</dbReference>
<dbReference type="SUPFAM" id="SSF52540">
    <property type="entry name" value="P-loop containing nucleoside triphosphate hydrolases"/>
    <property type="match status" value="2"/>
</dbReference>
<dbReference type="InterPro" id="IPR036640">
    <property type="entry name" value="ABC1_TM_sf"/>
</dbReference>
<accession>W9YJD4</accession>
<feature type="transmembrane region" description="Helical" evidence="10">
    <location>
        <begin position="901"/>
        <end position="922"/>
    </location>
</feature>
<dbReference type="Gene3D" id="3.40.50.300">
    <property type="entry name" value="P-loop containing nucleotide triphosphate hydrolases"/>
    <property type="match status" value="2"/>
</dbReference>
<keyword evidence="5" id="KW-0067">ATP-binding</keyword>
<gene>
    <name evidence="13" type="ORF">A1O3_02882</name>
</gene>
<dbReference type="PANTHER" id="PTHR24223:SF399">
    <property type="entry name" value="ABC TRANSPORTER ATNG"/>
    <property type="match status" value="1"/>
</dbReference>
<evidence type="ECO:0008006" key="15">
    <source>
        <dbReference type="Google" id="ProtNLM"/>
    </source>
</evidence>
<evidence type="ECO:0000256" key="8">
    <source>
        <dbReference type="ARBA" id="ARBA00023180"/>
    </source>
</evidence>
<evidence type="ECO:0000259" key="11">
    <source>
        <dbReference type="PROSITE" id="PS50893"/>
    </source>
</evidence>
<evidence type="ECO:0000256" key="3">
    <source>
        <dbReference type="ARBA" id="ARBA00022692"/>
    </source>
</evidence>
<feature type="domain" description="ABC transmembrane type-1" evidence="12">
    <location>
        <begin position="280"/>
        <end position="555"/>
    </location>
</feature>
<dbReference type="CDD" id="cd03250">
    <property type="entry name" value="ABCC_MRP_domain1"/>
    <property type="match status" value="1"/>
</dbReference>
<keyword evidence="3 10" id="KW-0812">Transmembrane</keyword>
<feature type="domain" description="ABC transporter" evidence="11">
    <location>
        <begin position="1225"/>
        <end position="1477"/>
    </location>
</feature>
<dbReference type="PROSITE" id="PS50893">
    <property type="entry name" value="ABC_TRANSPORTER_2"/>
    <property type="match status" value="2"/>
</dbReference>
<keyword evidence="2" id="KW-0813">Transport</keyword>
<dbReference type="HOGENOM" id="CLU_000604_27_5_1"/>
<dbReference type="CDD" id="cd18580">
    <property type="entry name" value="ABC_6TM_ABCC_D2"/>
    <property type="match status" value="1"/>
</dbReference>
<dbReference type="PANTHER" id="PTHR24223">
    <property type="entry name" value="ATP-BINDING CASSETTE SUB-FAMILY C"/>
    <property type="match status" value="1"/>
</dbReference>
<dbReference type="InterPro" id="IPR003439">
    <property type="entry name" value="ABC_transporter-like_ATP-bd"/>
</dbReference>
<dbReference type="InterPro" id="IPR050173">
    <property type="entry name" value="ABC_transporter_C-like"/>
</dbReference>
<proteinExistence type="predicted"/>
<evidence type="ECO:0000256" key="1">
    <source>
        <dbReference type="ARBA" id="ARBA00004141"/>
    </source>
</evidence>
<feature type="transmembrane region" description="Helical" evidence="10">
    <location>
        <begin position="1130"/>
        <end position="1152"/>
    </location>
</feature>
<evidence type="ECO:0000256" key="10">
    <source>
        <dbReference type="SAM" id="Phobius"/>
    </source>
</evidence>
<feature type="compositionally biased region" description="Basic and acidic residues" evidence="9">
    <location>
        <begin position="853"/>
        <end position="862"/>
    </location>
</feature>
<feature type="transmembrane region" description="Helical" evidence="10">
    <location>
        <begin position="102"/>
        <end position="121"/>
    </location>
</feature>
<protein>
    <recommendedName>
        <fullName evidence="15">ATPase</fullName>
    </recommendedName>
</protein>
<dbReference type="PROSITE" id="PS50929">
    <property type="entry name" value="ABC_TM1F"/>
    <property type="match status" value="2"/>
</dbReference>
<dbReference type="GO" id="GO:0005524">
    <property type="term" value="F:ATP binding"/>
    <property type="evidence" value="ECO:0007669"/>
    <property type="project" value="UniProtKB-KW"/>
</dbReference>
<dbReference type="SUPFAM" id="SSF90123">
    <property type="entry name" value="ABC transporter transmembrane region"/>
    <property type="match status" value="2"/>
</dbReference>
<dbReference type="EMBL" id="AMGY01000002">
    <property type="protein sequence ID" value="EXJ89815.1"/>
    <property type="molecule type" value="Genomic_DNA"/>
</dbReference>
<dbReference type="InterPro" id="IPR056227">
    <property type="entry name" value="TMD0_ABC"/>
</dbReference>
<evidence type="ECO:0000256" key="5">
    <source>
        <dbReference type="ARBA" id="ARBA00022840"/>
    </source>
</evidence>
<dbReference type="STRING" id="1182542.W9YJD4"/>
<keyword evidence="4" id="KW-0547">Nucleotide-binding</keyword>
<dbReference type="InterPro" id="IPR044726">
    <property type="entry name" value="ABCC_6TM_D2"/>
</dbReference>
<dbReference type="GO" id="GO:0140359">
    <property type="term" value="F:ABC-type transporter activity"/>
    <property type="evidence" value="ECO:0007669"/>
    <property type="project" value="InterPro"/>
</dbReference>
<dbReference type="GO" id="GO:0016887">
    <property type="term" value="F:ATP hydrolysis activity"/>
    <property type="evidence" value="ECO:0007669"/>
    <property type="project" value="InterPro"/>
</dbReference>
<evidence type="ECO:0000256" key="9">
    <source>
        <dbReference type="SAM" id="MobiDB-lite"/>
    </source>
</evidence>
<dbReference type="GO" id="GO:0016020">
    <property type="term" value="C:membrane"/>
    <property type="evidence" value="ECO:0007669"/>
    <property type="project" value="UniProtKB-SubCell"/>
</dbReference>
<evidence type="ECO:0000256" key="7">
    <source>
        <dbReference type="ARBA" id="ARBA00023136"/>
    </source>
</evidence>
<feature type="transmembrane region" description="Helical" evidence="10">
    <location>
        <begin position="1020"/>
        <end position="1039"/>
    </location>
</feature>
<name>W9YJD4_9EURO</name>
<feature type="transmembrane region" description="Helical" evidence="10">
    <location>
        <begin position="942"/>
        <end position="968"/>
    </location>
</feature>
<dbReference type="InterPro" id="IPR003593">
    <property type="entry name" value="AAA+_ATPase"/>
</dbReference>
<sequence>MDHLLLSNSSDFQFGPVYTGPLRHFDFTLFFEDTILSIVPAAVFLIAAGPRAIWLARKPKKVATSSLSRMTKLVVLSAFATIQLTVLLARATNSEARTRASISAAALDFAAACALFVLSCFEHSRSVTPSTVIALYLILSVPFDAVRLRTFYLLGGYFSRDIANLSSLSLAIKLTVLVTEAVEKRGILLEPYQDLPPEATSGLYNKSIFWWLNPLLKVGFGRTLRVDDLFNLDEKLASAHVQDRFTRQWTAIKEHHRLSLVLTTLKVLKWQLLVSCLPRLLLSGVRFAQPFLTQATISYVANRNNQKASVGWGLVGAYSLVYFAQAVLTAASNHLLNRCITQLRGGLVSLLYNKTLDLNIVTGDVTASLTLMSSDVQRIVEPLAMIHDTWGGIIDVGLGMYLLYRNLGSVCYAPAVLYVLLAFCTSWVIKVIARFQKRWLNAVQVRISFTAALLHSMRNVKLLGLSAIVKDRVQALREEEIRDYKRFRSIYCFQILVQNGPTTIAPFVTFLAYYLRSKASGHQLDLASAFSVLTILRLVDGPLNILLYSCPQLASSMSCFDRIQQYLLSDSRRDNRLLLNQAYDSRGYWETPIPHGGSIQMGRLSSVTRSPADEALALNNCSFGWKDTGEPTIKDIDLSVQTGSITMIIGPVGCGKSTLLKGILGETFVSSGFVYLRNLSIAFADQEAWIQNGTIRDTICGPSSRGISERHDPWYQEVVDCCGLAEDLRVFPKGDKTIIGSKGISLSGGQKQRLALARAVYSRAQLLILDDVFSGLDNGTEELIFRRLFSRSGPLRRLKTTVIVVTHAVHRLPYADLVVSLDANGRICEQGDYASLINNPGYVHSLDIRFKQEHQTEPEEQIHPAAEAASEEKSPATADVVDEDEESAQNLRRRTGELRTYLQWFQSCGYVSSLLSVIWALLMSSMMQTPGLLVKVFSSSSTTAFVGAFGATTLVAVSANALLGYQVLLNMQPRSAKSLHLHLLESVLNAPLSFFTRTDAGTIINRFSQDMTLVDSDLPFSYADFILLVVSCLIGLGLISASGAGYFAVTLPFVIAALYGIQKYYLRTSRQLRLLDLEEKAPLYSMFTETAAGLASIRAFGWTDQFAERCLELLDQSQRPFYLLSCIQRWLGIVLDLLVAALATVLMVIVVAQRQSIEPGLVGLGLLAMVNLNTNLAGLVKEWTRLETSIGAITRIRDFVRTTESEHREWEVEPMRSSWPENGEVDFAGFGASYGAESDLVLQDISLQIRPGEKLGVCGRSGSGKSSMLASLLHLLEFRAGSIRIDGVDISRVARETVRARLNVIPQEPWWVTTESVRFNMDPWNAALVADGSSGTGRDPRPLNQADRDAAFISALSRCQIWPVIEANGGLDATMTSDFLSHGQRQLFCLARALVRQSKIVVLDEVSASVDVKTDELMQRIIHDEFRESTIIAVAHRLNTIEGGDRVVVLSQGRVVEVGEPQVLLTKQHSRFRELYES</sequence>
<evidence type="ECO:0000259" key="12">
    <source>
        <dbReference type="PROSITE" id="PS50929"/>
    </source>
</evidence>
<dbReference type="InterPro" id="IPR017871">
    <property type="entry name" value="ABC_transporter-like_CS"/>
</dbReference>
<comment type="subcellular location">
    <subcellularLocation>
        <location evidence="1">Membrane</location>
        <topology evidence="1">Multi-pass membrane protein</topology>
    </subcellularLocation>
</comment>